<dbReference type="InterPro" id="IPR002731">
    <property type="entry name" value="ATPase_BadF"/>
</dbReference>
<dbReference type="PANTHER" id="PTHR43190">
    <property type="entry name" value="N-ACETYL-D-GLUCOSAMINE KINASE"/>
    <property type="match status" value="1"/>
</dbReference>
<dbReference type="CDD" id="cd24007">
    <property type="entry name" value="ASKHA_NBD_eukNAGK-like"/>
    <property type="match status" value="1"/>
</dbReference>
<accession>A0A6J4MK74</accession>
<protein>
    <recommendedName>
        <fullName evidence="1">ATPase BadF/BadG/BcrA/BcrD type domain-containing protein</fullName>
    </recommendedName>
</protein>
<dbReference type="Pfam" id="PF01869">
    <property type="entry name" value="BcrAD_BadFG"/>
    <property type="match status" value="1"/>
</dbReference>
<gene>
    <name evidence="2" type="ORF">AVDCRST_MAG40-3511</name>
</gene>
<organism evidence="2">
    <name type="scientific">uncultured Gemmatimonadaceae bacterium</name>
    <dbReference type="NCBI Taxonomy" id="246130"/>
    <lineage>
        <taxon>Bacteria</taxon>
        <taxon>Pseudomonadati</taxon>
        <taxon>Gemmatimonadota</taxon>
        <taxon>Gemmatimonadia</taxon>
        <taxon>Gemmatimonadales</taxon>
        <taxon>Gemmatimonadaceae</taxon>
        <taxon>environmental samples</taxon>
    </lineage>
</organism>
<dbReference type="InterPro" id="IPR052519">
    <property type="entry name" value="Euk-type_GlcNAc_Kinase"/>
</dbReference>
<dbReference type="PANTHER" id="PTHR43190:SF3">
    <property type="entry name" value="N-ACETYL-D-GLUCOSAMINE KINASE"/>
    <property type="match status" value="1"/>
</dbReference>
<dbReference type="InterPro" id="IPR043129">
    <property type="entry name" value="ATPase_NBD"/>
</dbReference>
<evidence type="ECO:0000313" key="2">
    <source>
        <dbReference type="EMBL" id="CAA9361583.1"/>
    </source>
</evidence>
<dbReference type="AlphaFoldDB" id="A0A6J4MK74"/>
<sequence>MSAIVIGLDGGGSKTRVIVADEQGHTVSAVEGPGCAVRPGGVERSAEAIAALVRDALASAGMTHVVPRVLCAGVAGVGRDADRDALWQALTTRELADEVVVHPDAAVALDDAFGEEAGILLIAGTGSIAYGRSPAGLFDRCGGWGPVFGDEGSGAWIGRRALSVVTAASDGREPETALTGAVLTATQTGEVRDLVNWAAAATPAAFATLAPAVTATAQAGDLRANAILTLAAEELTLHVRALARRLFVDERAAVQVALAGGLLAPRAPLRRRVEQRLKSAVPGAEVLAKEIDPARGAVRGALRFLGISAAS</sequence>
<dbReference type="SUPFAM" id="SSF53067">
    <property type="entry name" value="Actin-like ATPase domain"/>
    <property type="match status" value="2"/>
</dbReference>
<reference evidence="2" key="1">
    <citation type="submission" date="2020-02" db="EMBL/GenBank/DDBJ databases">
        <authorList>
            <person name="Meier V. D."/>
        </authorList>
    </citation>
    <scope>NUCLEOTIDE SEQUENCE</scope>
    <source>
        <strain evidence="2">AVDCRST_MAG40</strain>
    </source>
</reference>
<dbReference type="EMBL" id="CADCTX010000965">
    <property type="protein sequence ID" value="CAA9361583.1"/>
    <property type="molecule type" value="Genomic_DNA"/>
</dbReference>
<name>A0A6J4MK74_9BACT</name>
<evidence type="ECO:0000259" key="1">
    <source>
        <dbReference type="Pfam" id="PF01869"/>
    </source>
</evidence>
<feature type="domain" description="ATPase BadF/BadG/BcrA/BcrD type" evidence="1">
    <location>
        <begin position="6"/>
        <end position="298"/>
    </location>
</feature>
<dbReference type="Gene3D" id="3.30.420.40">
    <property type="match status" value="2"/>
</dbReference>
<proteinExistence type="predicted"/>